<dbReference type="HOGENOM" id="CLU_067316_1_0_0"/>
<evidence type="ECO:0000313" key="2">
    <source>
        <dbReference type="Proteomes" id="UP000007013"/>
    </source>
</evidence>
<keyword evidence="2" id="KW-1185">Reference proteome</keyword>
<dbReference type="Proteomes" id="UP000007013">
    <property type="component" value="Chromosome"/>
</dbReference>
<evidence type="ECO:0000313" key="1">
    <source>
        <dbReference type="EMBL" id="ACB77626.1"/>
    </source>
</evidence>
<sequence>MKRASKPQYTDHSILRRIESDRSGRAFSAGDFATLGSPAAVRKALERLTKAGRLRRIRRGFYDRPRSHPLLGETAPDPMQLVRSVMKNTGAQWQVSGAYAANQLHLTEQVPARIVVLTNGVPRKIALGKLTLDFRRAAPRNLLGAGKSSGLVFQALRYLGKDQVTPAVVARLQREVDPATKQELAKLAPKMAAWLRPFIQQITAS</sequence>
<dbReference type="RefSeq" id="WP_012377152.1">
    <property type="nucleotide sequence ID" value="NC_010571.1"/>
</dbReference>
<evidence type="ECO:0008006" key="3">
    <source>
        <dbReference type="Google" id="ProtNLM"/>
    </source>
</evidence>
<name>B1ZRH6_OPITP</name>
<dbReference type="OrthoDB" id="573467at2"/>
<organism evidence="1 2">
    <name type="scientific">Opitutus terrae (strain DSM 11246 / JCM 15787 / PB90-1)</name>
    <dbReference type="NCBI Taxonomy" id="452637"/>
    <lineage>
        <taxon>Bacteria</taxon>
        <taxon>Pseudomonadati</taxon>
        <taxon>Verrucomicrobiota</taxon>
        <taxon>Opitutia</taxon>
        <taxon>Opitutales</taxon>
        <taxon>Opitutaceae</taxon>
        <taxon>Opitutus</taxon>
    </lineage>
</organism>
<gene>
    <name evidence="1" type="ordered locus">Oter_4354</name>
</gene>
<dbReference type="Pfam" id="PF19570">
    <property type="entry name" value="DUF6088"/>
    <property type="match status" value="1"/>
</dbReference>
<dbReference type="EMBL" id="CP001032">
    <property type="protein sequence ID" value="ACB77626.1"/>
    <property type="molecule type" value="Genomic_DNA"/>
</dbReference>
<dbReference type="STRING" id="452637.Oter_4354"/>
<proteinExistence type="predicted"/>
<dbReference type="KEGG" id="ote:Oter_4354"/>
<protein>
    <recommendedName>
        <fullName evidence="3">Transcriptional regulator, AbiEi antitoxin, Type IV TA system</fullName>
    </recommendedName>
</protein>
<dbReference type="InterPro" id="IPR045738">
    <property type="entry name" value="DUF6088"/>
</dbReference>
<accession>B1ZRH6</accession>
<dbReference type="AlphaFoldDB" id="B1ZRH6"/>
<dbReference type="eggNOG" id="COG5340">
    <property type="taxonomic scope" value="Bacteria"/>
</dbReference>
<reference evidence="1 2" key="1">
    <citation type="journal article" date="2011" name="J. Bacteriol.">
        <title>Genome sequence of the verrucomicrobium Opitutus terrae PB90-1, an abundant inhabitant of rice paddy soil ecosystems.</title>
        <authorList>
            <person name="van Passel M.W."/>
            <person name="Kant R."/>
            <person name="Palva A."/>
            <person name="Copeland A."/>
            <person name="Lucas S."/>
            <person name="Lapidus A."/>
            <person name="Glavina del Rio T."/>
            <person name="Pitluck S."/>
            <person name="Goltsman E."/>
            <person name="Clum A."/>
            <person name="Sun H."/>
            <person name="Schmutz J."/>
            <person name="Larimer F.W."/>
            <person name="Land M.L."/>
            <person name="Hauser L."/>
            <person name="Kyrpides N."/>
            <person name="Mikhailova N."/>
            <person name="Richardson P.P."/>
            <person name="Janssen P.H."/>
            <person name="de Vos W.M."/>
            <person name="Smidt H."/>
        </authorList>
    </citation>
    <scope>NUCLEOTIDE SEQUENCE [LARGE SCALE GENOMIC DNA]</scope>
    <source>
        <strain evidence="2">DSM 11246 / JCM 15787 / PB90-1</strain>
    </source>
</reference>